<dbReference type="RefSeq" id="WP_087194662.1">
    <property type="nucleotide sequence ID" value="NZ_PPEL01000001.1"/>
</dbReference>
<keyword evidence="7 14" id="KW-0375">Hydrogen ion transport</keyword>
<sequence length="205" mass="22012">MKARAKEARHRIGLAVIGGVGATAAFPALAFASEGESGGISAILPDPLEFVPMLVIFIVLWAVLAKVGWPKFEAMLEKREETIKDSLEKSEQARIESERVLEEYKRQLEDAKAQAAQIVADAKKTGEAVKADITDKAQAEAATMIEKAHAAIEAEKKAAISDLQGSVADLSVAVASRLIGEDLSDEAHRKVIERYVNEAGSFNAN</sequence>
<dbReference type="PANTHER" id="PTHR33445:SF1">
    <property type="entry name" value="ATP SYNTHASE SUBUNIT B"/>
    <property type="match status" value="1"/>
</dbReference>
<gene>
    <name evidence="14 18" type="primary">atpF</name>
    <name evidence="18" type="ORF">C2L80_00140</name>
    <name evidence="17" type="ORF">K8V16_03120</name>
</gene>
<name>A0A2K2U8B8_9ACTN</name>
<dbReference type="Proteomes" id="UP000789325">
    <property type="component" value="Unassembled WGS sequence"/>
</dbReference>
<keyword evidence="19" id="KW-1185">Reference proteome</keyword>
<reference evidence="17" key="2">
    <citation type="journal article" date="2021" name="PeerJ">
        <title>Extensive microbial diversity within the chicken gut microbiome revealed by metagenomics and culture.</title>
        <authorList>
            <person name="Gilroy R."/>
            <person name="Ravi A."/>
            <person name="Getino M."/>
            <person name="Pursley I."/>
            <person name="Horton D.L."/>
            <person name="Alikhan N.F."/>
            <person name="Baker D."/>
            <person name="Gharbi K."/>
            <person name="Hall N."/>
            <person name="Watson M."/>
            <person name="Adriaenssens E.M."/>
            <person name="Foster-Nyarko E."/>
            <person name="Jarju S."/>
            <person name="Secka A."/>
            <person name="Antonio M."/>
            <person name="Oren A."/>
            <person name="Chaudhuri R.R."/>
            <person name="La Ragione R."/>
            <person name="Hildebrand F."/>
            <person name="Pallen M.J."/>
        </authorList>
    </citation>
    <scope>NUCLEOTIDE SEQUENCE</scope>
    <source>
        <strain evidence="17">USAMLcec12-2067</strain>
    </source>
</reference>
<evidence type="ECO:0000256" key="6">
    <source>
        <dbReference type="ARBA" id="ARBA00022692"/>
    </source>
</evidence>
<evidence type="ECO:0000256" key="2">
    <source>
        <dbReference type="ARBA" id="ARBA00005513"/>
    </source>
</evidence>
<evidence type="ECO:0000256" key="12">
    <source>
        <dbReference type="ARBA" id="ARBA00025198"/>
    </source>
</evidence>
<accession>A0A2K2U8B8</accession>
<comment type="subcellular location">
    <subcellularLocation>
        <location evidence="1 14">Cell membrane</location>
        <topology evidence="1 14">Single-pass membrane protein</topology>
    </subcellularLocation>
</comment>
<keyword evidence="6 14" id="KW-0812">Transmembrane</keyword>
<dbReference type="AlphaFoldDB" id="A0A2K2U8B8"/>
<keyword evidence="5 14" id="KW-0138">CF(0)</keyword>
<dbReference type="Pfam" id="PF00430">
    <property type="entry name" value="ATP-synt_B"/>
    <property type="match status" value="1"/>
</dbReference>
<dbReference type="InterPro" id="IPR050059">
    <property type="entry name" value="ATP_synthase_B_chain"/>
</dbReference>
<evidence type="ECO:0000313" key="18">
    <source>
        <dbReference type="EMBL" id="PNV66573.1"/>
    </source>
</evidence>
<feature type="transmembrane region" description="Helical" evidence="14">
    <location>
        <begin position="12"/>
        <end position="30"/>
    </location>
</feature>
<feature type="transmembrane region" description="Helical" evidence="14">
    <location>
        <begin position="50"/>
        <end position="69"/>
    </location>
</feature>
<evidence type="ECO:0000256" key="15">
    <source>
        <dbReference type="RuleBase" id="RU003848"/>
    </source>
</evidence>
<dbReference type="GO" id="GO:0005886">
    <property type="term" value="C:plasma membrane"/>
    <property type="evidence" value="ECO:0007669"/>
    <property type="project" value="UniProtKB-SubCell"/>
</dbReference>
<keyword evidence="8 14" id="KW-1133">Transmembrane helix</keyword>
<dbReference type="InterPro" id="IPR028987">
    <property type="entry name" value="ATP_synth_B-like_membr_sf"/>
</dbReference>
<evidence type="ECO:0000256" key="13">
    <source>
        <dbReference type="ARBA" id="ARBA00025830"/>
    </source>
</evidence>
<evidence type="ECO:0000256" key="3">
    <source>
        <dbReference type="ARBA" id="ARBA00022448"/>
    </source>
</evidence>
<dbReference type="PANTHER" id="PTHR33445">
    <property type="entry name" value="ATP SYNTHASE SUBUNIT B', CHLOROPLASTIC"/>
    <property type="match status" value="1"/>
</dbReference>
<keyword evidence="3 14" id="KW-0813">Transport</keyword>
<evidence type="ECO:0000256" key="7">
    <source>
        <dbReference type="ARBA" id="ARBA00022781"/>
    </source>
</evidence>
<dbReference type="HAMAP" id="MF_01398">
    <property type="entry name" value="ATP_synth_b_bprime"/>
    <property type="match status" value="1"/>
</dbReference>
<dbReference type="GO" id="GO:0046961">
    <property type="term" value="F:proton-transporting ATPase activity, rotational mechanism"/>
    <property type="evidence" value="ECO:0007669"/>
    <property type="project" value="TreeGrafter"/>
</dbReference>
<reference evidence="17" key="3">
    <citation type="submission" date="2021-09" db="EMBL/GenBank/DDBJ databases">
        <authorList>
            <person name="Gilroy R."/>
        </authorList>
    </citation>
    <scope>NUCLEOTIDE SEQUENCE</scope>
    <source>
        <strain evidence="17">USAMLcec12-2067</strain>
    </source>
</reference>
<evidence type="ECO:0000256" key="1">
    <source>
        <dbReference type="ARBA" id="ARBA00004162"/>
    </source>
</evidence>
<dbReference type="SUPFAM" id="SSF81573">
    <property type="entry name" value="F1F0 ATP synthase subunit B, membrane domain"/>
    <property type="match status" value="1"/>
</dbReference>
<dbReference type="InterPro" id="IPR005864">
    <property type="entry name" value="ATP_synth_F0_bsu_bac"/>
</dbReference>
<dbReference type="CDD" id="cd06503">
    <property type="entry name" value="ATP-synt_Fo_b"/>
    <property type="match status" value="1"/>
</dbReference>
<evidence type="ECO:0000256" key="5">
    <source>
        <dbReference type="ARBA" id="ARBA00022547"/>
    </source>
</evidence>
<dbReference type="InterPro" id="IPR002146">
    <property type="entry name" value="ATP_synth_b/b'su_bac/chlpt"/>
</dbReference>
<evidence type="ECO:0000256" key="4">
    <source>
        <dbReference type="ARBA" id="ARBA00022475"/>
    </source>
</evidence>
<comment type="function">
    <text evidence="12 14">F(1)F(0) ATP synthase produces ATP from ADP in the presence of a proton or sodium gradient. F-type ATPases consist of two structural domains, F(1) containing the extramembraneous catalytic core and F(0) containing the membrane proton channel, linked together by a central stalk and a peripheral stalk. During catalysis, ATP synthesis in the catalytic domain of F(1) is coupled via a rotary mechanism of the central stalk subunits to proton translocation.</text>
</comment>
<feature type="coiled-coil region" evidence="16">
    <location>
        <begin position="76"/>
        <end position="125"/>
    </location>
</feature>
<evidence type="ECO:0000313" key="19">
    <source>
        <dbReference type="Proteomes" id="UP000236488"/>
    </source>
</evidence>
<keyword evidence="4 14" id="KW-1003">Cell membrane</keyword>
<dbReference type="GO" id="GO:0045259">
    <property type="term" value="C:proton-transporting ATP synthase complex"/>
    <property type="evidence" value="ECO:0007669"/>
    <property type="project" value="UniProtKB-KW"/>
</dbReference>
<keyword evidence="9 14" id="KW-0406">Ion transport</keyword>
<comment type="caution">
    <text evidence="18">The sequence shown here is derived from an EMBL/GenBank/DDBJ whole genome shotgun (WGS) entry which is preliminary data.</text>
</comment>
<dbReference type="EMBL" id="PPEL01000001">
    <property type="protein sequence ID" value="PNV66573.1"/>
    <property type="molecule type" value="Genomic_DNA"/>
</dbReference>
<evidence type="ECO:0000313" key="17">
    <source>
        <dbReference type="EMBL" id="HJH42764.1"/>
    </source>
</evidence>
<keyword evidence="10 14" id="KW-0472">Membrane</keyword>
<protein>
    <recommendedName>
        <fullName evidence="14">ATP synthase subunit b</fullName>
    </recommendedName>
    <alternativeName>
        <fullName evidence="14">ATP synthase F(0) sector subunit b</fullName>
    </alternativeName>
    <alternativeName>
        <fullName evidence="14">ATPase subunit I</fullName>
    </alternativeName>
    <alternativeName>
        <fullName evidence="14">F-type ATPase subunit b</fullName>
        <shortName evidence="14">F-ATPase subunit b</shortName>
    </alternativeName>
</protein>
<evidence type="ECO:0000256" key="10">
    <source>
        <dbReference type="ARBA" id="ARBA00023136"/>
    </source>
</evidence>
<dbReference type="NCBIfam" id="TIGR01144">
    <property type="entry name" value="ATP_synt_b"/>
    <property type="match status" value="1"/>
</dbReference>
<dbReference type="EMBL" id="DYZL01000055">
    <property type="protein sequence ID" value="HJH42764.1"/>
    <property type="molecule type" value="Genomic_DNA"/>
</dbReference>
<evidence type="ECO:0000256" key="8">
    <source>
        <dbReference type="ARBA" id="ARBA00022989"/>
    </source>
</evidence>
<reference evidence="18 19" key="1">
    <citation type="journal article" date="2018" name="Int. J. Syst. Evol. Microbiol.">
        <title>Rubneribacter badeniensis gen. nov., sp. nov. and Enteroscipio rubneri gen. nov., sp. nov., new members of the Eggerthellaceae isolated from human faeces.</title>
        <authorList>
            <person name="Danylec N."/>
            <person name="Gobl A."/>
            <person name="Stoll D.A."/>
            <person name="Hetzer B."/>
            <person name="Kulling S.E."/>
            <person name="Huch M."/>
        </authorList>
    </citation>
    <scope>NUCLEOTIDE SEQUENCE [LARGE SCALE GENOMIC DNA]</scope>
    <source>
        <strain evidence="18 19">ResAG-85</strain>
    </source>
</reference>
<evidence type="ECO:0000256" key="11">
    <source>
        <dbReference type="ARBA" id="ARBA00023310"/>
    </source>
</evidence>
<dbReference type="Gene3D" id="6.10.250.1580">
    <property type="match status" value="1"/>
</dbReference>
<keyword evidence="11 14" id="KW-0066">ATP synthesis</keyword>
<evidence type="ECO:0000256" key="9">
    <source>
        <dbReference type="ARBA" id="ARBA00023065"/>
    </source>
</evidence>
<evidence type="ECO:0000256" key="16">
    <source>
        <dbReference type="SAM" id="Coils"/>
    </source>
</evidence>
<keyword evidence="16" id="KW-0175">Coiled coil</keyword>
<evidence type="ECO:0000256" key="14">
    <source>
        <dbReference type="HAMAP-Rule" id="MF_01398"/>
    </source>
</evidence>
<dbReference type="Proteomes" id="UP000236488">
    <property type="component" value="Unassembled WGS sequence"/>
</dbReference>
<comment type="caution">
    <text evidence="14">Lacks conserved residue(s) required for the propagation of feature annotation.</text>
</comment>
<comment type="similarity">
    <text evidence="2 14 15">Belongs to the ATPase B chain family.</text>
</comment>
<organism evidence="18 19">
    <name type="scientific">Rubneribacter badeniensis</name>
    <dbReference type="NCBI Taxonomy" id="2070688"/>
    <lineage>
        <taxon>Bacteria</taxon>
        <taxon>Bacillati</taxon>
        <taxon>Actinomycetota</taxon>
        <taxon>Coriobacteriia</taxon>
        <taxon>Eggerthellales</taxon>
        <taxon>Eggerthellaceae</taxon>
        <taxon>Rubneribacter</taxon>
    </lineage>
</organism>
<comment type="subunit">
    <text evidence="13 14">F-type ATPases have 2 components, F(1) - the catalytic core - and F(0) - the membrane proton channel. F(1) has five subunits: alpha(3), beta(3), gamma(1), delta(1), epsilon(1). F(0) has three main subunits: a(1), b(2) and c(10-14). The alpha and beta chains form an alternating ring which encloses part of the gamma chain. F(1) is attached to F(0) by a central stalk formed by the gamma and epsilon chains, while a peripheral stalk is formed by the delta and b chains.</text>
</comment>
<proteinExistence type="inferred from homology"/>
<comment type="function">
    <text evidence="14">Component of the F(0) channel, it forms part of the peripheral stalk, linking F(1) to F(0).</text>
</comment>
<dbReference type="GO" id="GO:0046933">
    <property type="term" value="F:proton-transporting ATP synthase activity, rotational mechanism"/>
    <property type="evidence" value="ECO:0007669"/>
    <property type="project" value="UniProtKB-UniRule"/>
</dbReference>